<gene>
    <name evidence="1" type="ORF">GBAR_LOCUS5366</name>
</gene>
<dbReference type="Gene3D" id="3.80.10.10">
    <property type="entry name" value="Ribonuclease Inhibitor"/>
    <property type="match status" value="1"/>
</dbReference>
<dbReference type="EMBL" id="CASHTH010000799">
    <property type="protein sequence ID" value="CAI8007768.1"/>
    <property type="molecule type" value="Genomic_DNA"/>
</dbReference>
<name>A0AA35RAB5_GEOBA</name>
<dbReference type="AlphaFoldDB" id="A0AA35RAB5"/>
<sequence>MAAPVSLEKQCLLYVVCHLEEFPADTLALLPPSILTQVVRSVTVADVCLLEKTRLADKVDFPAIWDKICMHHPMPHTFPDEHFRSMIGYESMKDYFFTFVWHLAVIEQVPVVHRIRTRTQVLHNWHNAQTRGMLLDSGSSTEGFQNFCGILLSLRGAADIEDYDSIFQSLLRLPTVLKDPYIPRRFHKYQKLPQHNWRPHSSPGVQWHRATMTLTSRASLSSTHPSMATVLLKTCDYRPQALQLKTRDFLRTKLWKDCSIEEVASIFKNIRYLCLIVQTEFNQDQVADCNNFIKGVFPTALCSLEKLRIKFENATALNLFIPRIFSVIMNSSYNEITTLQSLALSIDRLTEQEIMASRSENTLFTFTDLFKSRHFHSLILEGMLFRDEVMVPKIIASFLSMHCAGKQRLVLSRIQFNYCGLTVFPQFSLPYCAHKHKELKFNAMNLQPRILERLLSRPRFQLRLLEVLLEQWHHNVPPDGVSASSSMHNKLALELCAMNPTLHIPSLHFHIHLVSCPTMKDNFQSLFRQRTLAELDLSCCNLGPGGLTTALTHGLQAYSGIQMGSLRSLNLSKNGIGMAEDKRVQAFFEALFGLPKLPRMTIDLSQNNFTSHHFTMMYEAWSSTTELQVKFLSFARNHYASSTLIRDLAFRYDISDILFGR</sequence>
<evidence type="ECO:0000313" key="2">
    <source>
        <dbReference type="Proteomes" id="UP001174909"/>
    </source>
</evidence>
<reference evidence="1" key="1">
    <citation type="submission" date="2023-03" db="EMBL/GenBank/DDBJ databases">
        <authorList>
            <person name="Steffen K."/>
            <person name="Cardenas P."/>
        </authorList>
    </citation>
    <scope>NUCLEOTIDE SEQUENCE</scope>
</reference>
<dbReference type="SUPFAM" id="SSF52047">
    <property type="entry name" value="RNI-like"/>
    <property type="match status" value="1"/>
</dbReference>
<keyword evidence="2" id="KW-1185">Reference proteome</keyword>
<proteinExistence type="predicted"/>
<organism evidence="1 2">
    <name type="scientific">Geodia barretti</name>
    <name type="common">Barrett's horny sponge</name>
    <dbReference type="NCBI Taxonomy" id="519541"/>
    <lineage>
        <taxon>Eukaryota</taxon>
        <taxon>Metazoa</taxon>
        <taxon>Porifera</taxon>
        <taxon>Demospongiae</taxon>
        <taxon>Heteroscleromorpha</taxon>
        <taxon>Tetractinellida</taxon>
        <taxon>Astrophorina</taxon>
        <taxon>Geodiidae</taxon>
        <taxon>Geodia</taxon>
    </lineage>
</organism>
<evidence type="ECO:0000313" key="1">
    <source>
        <dbReference type="EMBL" id="CAI8007768.1"/>
    </source>
</evidence>
<dbReference type="Proteomes" id="UP001174909">
    <property type="component" value="Unassembled WGS sequence"/>
</dbReference>
<accession>A0AA35RAB5</accession>
<comment type="caution">
    <text evidence="1">The sequence shown here is derived from an EMBL/GenBank/DDBJ whole genome shotgun (WGS) entry which is preliminary data.</text>
</comment>
<dbReference type="InterPro" id="IPR032675">
    <property type="entry name" value="LRR_dom_sf"/>
</dbReference>
<protein>
    <submittedName>
        <fullName evidence="1">Uncharacterized protein</fullName>
    </submittedName>
</protein>